<protein>
    <recommendedName>
        <fullName evidence="4">Fido domain-containing protein</fullName>
    </recommendedName>
</protein>
<dbReference type="SUPFAM" id="SSF140931">
    <property type="entry name" value="Fic-like"/>
    <property type="match status" value="1"/>
</dbReference>
<organism evidence="5 6">
    <name type="scientific">Puia dinghuensis</name>
    <dbReference type="NCBI Taxonomy" id="1792502"/>
    <lineage>
        <taxon>Bacteria</taxon>
        <taxon>Pseudomonadati</taxon>
        <taxon>Bacteroidota</taxon>
        <taxon>Chitinophagia</taxon>
        <taxon>Chitinophagales</taxon>
        <taxon>Chitinophagaceae</taxon>
        <taxon>Puia</taxon>
    </lineage>
</organism>
<dbReference type="Pfam" id="PF02661">
    <property type="entry name" value="Fic"/>
    <property type="match status" value="1"/>
</dbReference>
<evidence type="ECO:0000259" key="4">
    <source>
        <dbReference type="PROSITE" id="PS51459"/>
    </source>
</evidence>
<proteinExistence type="predicted"/>
<sequence length="493" mass="56495">MNTQIHTVIFSPANWMELAQQLSQLDRFDAQWQAIERREKATLKELKSIATVRSVGASTRIEGSRLSDQEVAVLIENLDINKLSERDQQEVAGYYETLNLIGESYQDIPVTESSLKQLHNFLMKYSSKDNYHKGDYKINTNRVEQTEVDGTKTPIFEPALPGWATQDAMGQLIAWYNNDTSTHALIRVAIFVYEFLSIHPFQDGNGRLSRLLTTLLLMKNGYIWIEYVSFEHEIEHRKKEYYLRLMEAQRNRPGEDVTEWVIFFLDCLKNIQGLLMQKLKDKENREHIGIGMRELNVYTLVENNPGISSGDIAKRLDIPNSTVKRILTDLVSARNLVVHGAGRGTRYSIAVTDLIKRDVAIVLTNDQRIKEYTLPQAGAFIRIKKIVLTPKFDWKHPNEWSTKLYQNGLYIIVHAVTSKGVSFSQPYSIAGFNDPNYYQPVFIVNPNIVLLEQLGSIGNNSMFKIDYPIKCSIELSGSVERFDFDVMLVTDQA</sequence>
<dbReference type="RefSeq" id="WP_188930990.1">
    <property type="nucleotide sequence ID" value="NZ_BMJC01000002.1"/>
</dbReference>
<dbReference type="SUPFAM" id="SSF46785">
    <property type="entry name" value="Winged helix' DNA-binding domain"/>
    <property type="match status" value="1"/>
</dbReference>
<dbReference type="InterPro" id="IPR003812">
    <property type="entry name" value="Fido"/>
</dbReference>
<feature type="binding site" evidence="2">
    <location>
        <begin position="203"/>
        <end position="210"/>
    </location>
    <ligand>
        <name>ATP</name>
        <dbReference type="ChEBI" id="CHEBI:30616"/>
    </ligand>
</feature>
<evidence type="ECO:0000313" key="5">
    <source>
        <dbReference type="EMBL" id="GGA96160.1"/>
    </source>
</evidence>
<dbReference type="PROSITE" id="PS51459">
    <property type="entry name" value="FIDO"/>
    <property type="match status" value="1"/>
</dbReference>
<feature type="domain" description="Fido" evidence="4">
    <location>
        <begin position="110"/>
        <end position="266"/>
    </location>
</feature>
<dbReference type="Proteomes" id="UP000607559">
    <property type="component" value="Unassembled WGS sequence"/>
</dbReference>
<keyword evidence="2" id="KW-0547">Nucleotide-binding</keyword>
<comment type="caution">
    <text evidence="5">The sequence shown here is derived from an EMBL/GenBank/DDBJ whole genome shotgun (WGS) entry which is preliminary data.</text>
</comment>
<dbReference type="AlphaFoldDB" id="A0A8J2UBY3"/>
<dbReference type="Gene3D" id="1.10.10.10">
    <property type="entry name" value="Winged helix-like DNA-binding domain superfamily/Winged helix DNA-binding domain"/>
    <property type="match status" value="1"/>
</dbReference>
<dbReference type="InterPro" id="IPR040198">
    <property type="entry name" value="Fido_containing"/>
</dbReference>
<dbReference type="InterPro" id="IPR036388">
    <property type="entry name" value="WH-like_DNA-bd_sf"/>
</dbReference>
<keyword evidence="6" id="KW-1185">Reference proteome</keyword>
<gene>
    <name evidence="5" type="ORF">GCM10011511_19330</name>
</gene>
<feature type="binding site" evidence="2">
    <location>
        <begin position="241"/>
        <end position="242"/>
    </location>
    <ligand>
        <name>ATP</name>
        <dbReference type="ChEBI" id="CHEBI:30616"/>
    </ligand>
</feature>
<dbReference type="InterPro" id="IPR036390">
    <property type="entry name" value="WH_DNA-bd_sf"/>
</dbReference>
<evidence type="ECO:0000256" key="2">
    <source>
        <dbReference type="PIRSR" id="PIRSR640198-2"/>
    </source>
</evidence>
<keyword evidence="2" id="KW-0067">ATP-binding</keyword>
<reference evidence="5" key="1">
    <citation type="journal article" date="2014" name="Int. J. Syst. Evol. Microbiol.">
        <title>Complete genome sequence of Corynebacterium casei LMG S-19264T (=DSM 44701T), isolated from a smear-ripened cheese.</title>
        <authorList>
            <consortium name="US DOE Joint Genome Institute (JGI-PGF)"/>
            <person name="Walter F."/>
            <person name="Albersmeier A."/>
            <person name="Kalinowski J."/>
            <person name="Ruckert C."/>
        </authorList>
    </citation>
    <scope>NUCLEOTIDE SEQUENCE</scope>
    <source>
        <strain evidence="5">CGMCC 1.15448</strain>
    </source>
</reference>
<dbReference type="Gene3D" id="1.10.3290.10">
    <property type="entry name" value="Fido-like domain"/>
    <property type="match status" value="1"/>
</dbReference>
<dbReference type="EMBL" id="BMJC01000002">
    <property type="protein sequence ID" value="GGA96160.1"/>
    <property type="molecule type" value="Genomic_DNA"/>
</dbReference>
<name>A0A8J2UBY3_9BACT</name>
<evidence type="ECO:0000256" key="1">
    <source>
        <dbReference type="PIRSR" id="PIRSR640198-1"/>
    </source>
</evidence>
<feature type="site" description="Important for autoinhibition of adenylyltransferase activity" evidence="3">
    <location>
        <position position="62"/>
    </location>
</feature>
<dbReference type="GO" id="GO:0005524">
    <property type="term" value="F:ATP binding"/>
    <property type="evidence" value="ECO:0007669"/>
    <property type="project" value="UniProtKB-KW"/>
</dbReference>
<dbReference type="InterPro" id="IPR036597">
    <property type="entry name" value="Fido-like_dom_sf"/>
</dbReference>
<dbReference type="Pfam" id="PF13412">
    <property type="entry name" value="HTH_24"/>
    <property type="match status" value="1"/>
</dbReference>
<dbReference type="PANTHER" id="PTHR13504:SF38">
    <property type="entry name" value="FIDO DOMAIN-CONTAINING PROTEIN"/>
    <property type="match status" value="1"/>
</dbReference>
<feature type="active site" evidence="1">
    <location>
        <position position="199"/>
    </location>
</feature>
<evidence type="ECO:0000256" key="3">
    <source>
        <dbReference type="PIRSR" id="PIRSR640198-3"/>
    </source>
</evidence>
<reference evidence="5" key="2">
    <citation type="submission" date="2020-09" db="EMBL/GenBank/DDBJ databases">
        <authorList>
            <person name="Sun Q."/>
            <person name="Zhou Y."/>
        </authorList>
    </citation>
    <scope>NUCLEOTIDE SEQUENCE</scope>
    <source>
        <strain evidence="5">CGMCC 1.15448</strain>
    </source>
</reference>
<dbReference type="PANTHER" id="PTHR13504">
    <property type="entry name" value="FIDO DOMAIN-CONTAINING PROTEIN DDB_G0283145"/>
    <property type="match status" value="1"/>
</dbReference>
<evidence type="ECO:0000313" key="6">
    <source>
        <dbReference type="Proteomes" id="UP000607559"/>
    </source>
</evidence>
<accession>A0A8J2UBY3</accession>